<name>A0AAU2VMS2_9ACTN</name>
<dbReference type="CDD" id="cd07043">
    <property type="entry name" value="STAS_anti-anti-sigma_factors"/>
    <property type="match status" value="1"/>
</dbReference>
<evidence type="ECO:0000256" key="2">
    <source>
        <dbReference type="RuleBase" id="RU003749"/>
    </source>
</evidence>
<dbReference type="Gene3D" id="3.30.750.24">
    <property type="entry name" value="STAS domain"/>
    <property type="match status" value="1"/>
</dbReference>
<dbReference type="GO" id="GO:0043856">
    <property type="term" value="F:anti-sigma factor antagonist activity"/>
    <property type="evidence" value="ECO:0007669"/>
    <property type="project" value="InterPro"/>
</dbReference>
<accession>A0AAU2VMS2</accession>
<dbReference type="InterPro" id="IPR036513">
    <property type="entry name" value="STAS_dom_sf"/>
</dbReference>
<evidence type="ECO:0000259" key="3">
    <source>
        <dbReference type="PROSITE" id="PS50801"/>
    </source>
</evidence>
<comment type="similarity">
    <text evidence="1 2">Belongs to the anti-sigma-factor antagonist family.</text>
</comment>
<sequence>MTERPSPTASPTLVPLPEPCGHVYRRNGRTVVALRDEIDIATATLIAPALDGATSDGSPHVVVDLTEVSFLDCSGLTLLCRARRRALDRDGRFWLVCDCPRILRLLRAGRLHDLFRPVATPDDAFVTQEAPVPQDGGTGASGP</sequence>
<organism evidence="4">
    <name type="scientific">Streptomyces sp. NBC_00008</name>
    <dbReference type="NCBI Taxonomy" id="2903610"/>
    <lineage>
        <taxon>Bacteria</taxon>
        <taxon>Bacillati</taxon>
        <taxon>Actinomycetota</taxon>
        <taxon>Actinomycetes</taxon>
        <taxon>Kitasatosporales</taxon>
        <taxon>Streptomycetaceae</taxon>
        <taxon>Streptomyces</taxon>
    </lineage>
</organism>
<dbReference type="PANTHER" id="PTHR33495">
    <property type="entry name" value="ANTI-SIGMA FACTOR ANTAGONIST TM_1081-RELATED-RELATED"/>
    <property type="match status" value="1"/>
</dbReference>
<dbReference type="InterPro" id="IPR002645">
    <property type="entry name" value="STAS_dom"/>
</dbReference>
<dbReference type="InterPro" id="IPR003658">
    <property type="entry name" value="Anti-sigma_ant"/>
</dbReference>
<evidence type="ECO:0000313" key="4">
    <source>
        <dbReference type="EMBL" id="WTW68633.1"/>
    </source>
</evidence>
<reference evidence="4" key="1">
    <citation type="submission" date="2022-10" db="EMBL/GenBank/DDBJ databases">
        <title>The complete genomes of actinobacterial strains from the NBC collection.</title>
        <authorList>
            <person name="Joergensen T.S."/>
            <person name="Alvarez Arevalo M."/>
            <person name="Sterndorff E.B."/>
            <person name="Faurdal D."/>
            <person name="Vuksanovic O."/>
            <person name="Mourched A.-S."/>
            <person name="Charusanti P."/>
            <person name="Shaw S."/>
            <person name="Blin K."/>
            <person name="Weber T."/>
        </authorList>
    </citation>
    <scope>NUCLEOTIDE SEQUENCE</scope>
    <source>
        <strain evidence="4">NBC_00008</strain>
    </source>
</reference>
<proteinExistence type="inferred from homology"/>
<dbReference type="NCBIfam" id="TIGR00377">
    <property type="entry name" value="ant_ant_sig"/>
    <property type="match status" value="1"/>
</dbReference>
<evidence type="ECO:0000256" key="1">
    <source>
        <dbReference type="ARBA" id="ARBA00009013"/>
    </source>
</evidence>
<feature type="domain" description="STAS" evidence="3">
    <location>
        <begin position="27"/>
        <end position="107"/>
    </location>
</feature>
<dbReference type="PANTHER" id="PTHR33495:SF2">
    <property type="entry name" value="ANTI-SIGMA FACTOR ANTAGONIST TM_1081-RELATED"/>
    <property type="match status" value="1"/>
</dbReference>
<dbReference type="AlphaFoldDB" id="A0AAU2VMS2"/>
<gene>
    <name evidence="4" type="ORF">OG398_10340</name>
</gene>
<dbReference type="EMBL" id="CP108313">
    <property type="protein sequence ID" value="WTW68633.1"/>
    <property type="molecule type" value="Genomic_DNA"/>
</dbReference>
<dbReference type="SUPFAM" id="SSF52091">
    <property type="entry name" value="SpoIIaa-like"/>
    <property type="match status" value="1"/>
</dbReference>
<dbReference type="PROSITE" id="PS50801">
    <property type="entry name" value="STAS"/>
    <property type="match status" value="1"/>
</dbReference>
<protein>
    <recommendedName>
        <fullName evidence="2">Anti-sigma factor antagonist</fullName>
    </recommendedName>
</protein>
<dbReference type="Pfam" id="PF01740">
    <property type="entry name" value="STAS"/>
    <property type="match status" value="1"/>
</dbReference>